<dbReference type="InterPro" id="IPR007387">
    <property type="entry name" value="TRAP_DctQ"/>
</dbReference>
<evidence type="ECO:0000256" key="8">
    <source>
        <dbReference type="ARBA" id="ARBA00038436"/>
    </source>
</evidence>
<evidence type="ECO:0000256" key="1">
    <source>
        <dbReference type="ARBA" id="ARBA00004429"/>
    </source>
</evidence>
<keyword evidence="7 9" id="KW-0472">Membrane</keyword>
<evidence type="ECO:0000313" key="11">
    <source>
        <dbReference type="EMBL" id="RMC32015.1"/>
    </source>
</evidence>
<keyword evidence="2 9" id="KW-0813">Transport</keyword>
<evidence type="ECO:0000256" key="7">
    <source>
        <dbReference type="ARBA" id="ARBA00023136"/>
    </source>
</evidence>
<dbReference type="GO" id="GO:0005886">
    <property type="term" value="C:plasma membrane"/>
    <property type="evidence" value="ECO:0007669"/>
    <property type="project" value="UniProtKB-SubCell"/>
</dbReference>
<keyword evidence="5 9" id="KW-0812">Transmembrane</keyword>
<sequence>MSGPSVINPGDGAQNPVAAGIARIGALIEFTGKLIAVASLSAMFVALLVNVALRYAFGSGIAWAYEIHAILLPWLVAAGLIVAASRGTNIAITILPDLLPPPARRLLRIAVEAILIVIAVSILLSSAPILKASQFQTLSALGIKQIWGYSSLIYAFSGMAVISALDILRLVMTDRVEAFDPGHGSLS</sequence>
<dbReference type="PANTHER" id="PTHR35011:SF2">
    <property type="entry name" value="2,3-DIKETO-L-GULONATE TRAP TRANSPORTER SMALL PERMEASE PROTEIN YIAM"/>
    <property type="match status" value="1"/>
</dbReference>
<dbReference type="AlphaFoldDB" id="A0A3M0M3L4"/>
<dbReference type="InterPro" id="IPR055348">
    <property type="entry name" value="DctQ"/>
</dbReference>
<keyword evidence="4 9" id="KW-0997">Cell inner membrane</keyword>
<dbReference type="PANTHER" id="PTHR35011">
    <property type="entry name" value="2,3-DIKETO-L-GULONATE TRAP TRANSPORTER SMALL PERMEASE PROTEIN YIAM"/>
    <property type="match status" value="1"/>
</dbReference>
<feature type="transmembrane region" description="Helical" evidence="9">
    <location>
        <begin position="146"/>
        <end position="168"/>
    </location>
</feature>
<evidence type="ECO:0000256" key="4">
    <source>
        <dbReference type="ARBA" id="ARBA00022519"/>
    </source>
</evidence>
<evidence type="ECO:0000256" key="2">
    <source>
        <dbReference type="ARBA" id="ARBA00022448"/>
    </source>
</evidence>
<organism evidence="11 12">
    <name type="scientific">Paracoccus alkanivorans</name>
    <dbReference type="NCBI Taxonomy" id="2116655"/>
    <lineage>
        <taxon>Bacteria</taxon>
        <taxon>Pseudomonadati</taxon>
        <taxon>Pseudomonadota</taxon>
        <taxon>Alphaproteobacteria</taxon>
        <taxon>Rhodobacterales</taxon>
        <taxon>Paracoccaceae</taxon>
        <taxon>Paracoccus</taxon>
    </lineage>
</organism>
<evidence type="ECO:0000256" key="6">
    <source>
        <dbReference type="ARBA" id="ARBA00022989"/>
    </source>
</evidence>
<gene>
    <name evidence="11" type="ORF">C9E81_19265</name>
</gene>
<evidence type="ECO:0000256" key="3">
    <source>
        <dbReference type="ARBA" id="ARBA00022475"/>
    </source>
</evidence>
<keyword evidence="6 9" id="KW-1133">Transmembrane helix</keyword>
<dbReference type="Proteomes" id="UP000273516">
    <property type="component" value="Unassembled WGS sequence"/>
</dbReference>
<comment type="caution">
    <text evidence="11">The sequence shown here is derived from an EMBL/GenBank/DDBJ whole genome shotgun (WGS) entry which is preliminary data.</text>
</comment>
<evidence type="ECO:0000313" key="12">
    <source>
        <dbReference type="Proteomes" id="UP000273516"/>
    </source>
</evidence>
<name>A0A3M0M3L4_9RHOB</name>
<proteinExistence type="inferred from homology"/>
<feature type="transmembrane region" description="Helical" evidence="9">
    <location>
        <begin position="106"/>
        <end position="126"/>
    </location>
</feature>
<keyword evidence="3" id="KW-1003">Cell membrane</keyword>
<dbReference type="OrthoDB" id="9791324at2"/>
<protein>
    <recommendedName>
        <fullName evidence="9">TRAP transporter small permease protein</fullName>
    </recommendedName>
</protein>
<feature type="transmembrane region" description="Helical" evidence="9">
    <location>
        <begin position="34"/>
        <end position="57"/>
    </location>
</feature>
<comment type="subcellular location">
    <subcellularLocation>
        <location evidence="1 9">Cell inner membrane</location>
        <topology evidence="1 9">Multi-pass membrane protein</topology>
    </subcellularLocation>
</comment>
<comment type="subunit">
    <text evidence="9">The complex comprises the extracytoplasmic solute receptor protein and the two transmembrane proteins.</text>
</comment>
<accession>A0A3M0M3L4</accession>
<feature type="transmembrane region" description="Helical" evidence="9">
    <location>
        <begin position="63"/>
        <end position="85"/>
    </location>
</feature>
<reference evidence="11 12" key="1">
    <citation type="submission" date="2018-07" db="EMBL/GenBank/DDBJ databases">
        <authorList>
            <person name="Zhang Y."/>
            <person name="Wang L."/>
            <person name="Ma S."/>
        </authorList>
    </citation>
    <scope>NUCLEOTIDE SEQUENCE [LARGE SCALE GENOMIC DNA]</scope>
    <source>
        <strain evidence="11 12">4-2</strain>
    </source>
</reference>
<evidence type="ECO:0000256" key="9">
    <source>
        <dbReference type="RuleBase" id="RU369079"/>
    </source>
</evidence>
<comment type="function">
    <text evidence="9">Part of the tripartite ATP-independent periplasmic (TRAP) transport system.</text>
</comment>
<dbReference type="Pfam" id="PF04290">
    <property type="entry name" value="DctQ"/>
    <property type="match status" value="1"/>
</dbReference>
<evidence type="ECO:0000259" key="10">
    <source>
        <dbReference type="Pfam" id="PF04290"/>
    </source>
</evidence>
<feature type="domain" description="Tripartite ATP-independent periplasmic transporters DctQ component" evidence="10">
    <location>
        <begin position="43"/>
        <end position="171"/>
    </location>
</feature>
<keyword evidence="12" id="KW-1185">Reference proteome</keyword>
<dbReference type="GO" id="GO:0022857">
    <property type="term" value="F:transmembrane transporter activity"/>
    <property type="evidence" value="ECO:0007669"/>
    <property type="project" value="UniProtKB-UniRule"/>
</dbReference>
<evidence type="ECO:0000256" key="5">
    <source>
        <dbReference type="ARBA" id="ARBA00022692"/>
    </source>
</evidence>
<dbReference type="GO" id="GO:0015740">
    <property type="term" value="P:C4-dicarboxylate transport"/>
    <property type="evidence" value="ECO:0007669"/>
    <property type="project" value="TreeGrafter"/>
</dbReference>
<comment type="similarity">
    <text evidence="8 9">Belongs to the TRAP transporter small permease family.</text>
</comment>
<dbReference type="RefSeq" id="WP_122113986.1">
    <property type="nucleotide sequence ID" value="NZ_QOKZ01000010.1"/>
</dbReference>
<dbReference type="EMBL" id="QOKZ01000010">
    <property type="protein sequence ID" value="RMC32015.1"/>
    <property type="molecule type" value="Genomic_DNA"/>
</dbReference>